<protein>
    <submittedName>
        <fullName evidence="1">Uncharacterized protein</fullName>
    </submittedName>
</protein>
<gene>
    <name evidence="1" type="ORF">ACFP1K_02765</name>
</gene>
<name>A0ABW1N9K1_9ACTN</name>
<evidence type="ECO:0000313" key="2">
    <source>
        <dbReference type="Proteomes" id="UP001596137"/>
    </source>
</evidence>
<keyword evidence="2" id="KW-1185">Reference proteome</keyword>
<organism evidence="1 2">
    <name type="scientific">Sphaerisporangium aureirubrum</name>
    <dbReference type="NCBI Taxonomy" id="1544736"/>
    <lineage>
        <taxon>Bacteria</taxon>
        <taxon>Bacillati</taxon>
        <taxon>Actinomycetota</taxon>
        <taxon>Actinomycetes</taxon>
        <taxon>Streptosporangiales</taxon>
        <taxon>Streptosporangiaceae</taxon>
        <taxon>Sphaerisporangium</taxon>
    </lineage>
</organism>
<dbReference type="EMBL" id="JBHSRF010000003">
    <property type="protein sequence ID" value="MFC6080064.1"/>
    <property type="molecule type" value="Genomic_DNA"/>
</dbReference>
<comment type="caution">
    <text evidence="1">The sequence shown here is derived from an EMBL/GenBank/DDBJ whole genome shotgun (WGS) entry which is preliminary data.</text>
</comment>
<dbReference type="RefSeq" id="WP_380746758.1">
    <property type="nucleotide sequence ID" value="NZ_JBHSRF010000003.1"/>
</dbReference>
<accession>A0ABW1N9K1</accession>
<proteinExistence type="predicted"/>
<evidence type="ECO:0000313" key="1">
    <source>
        <dbReference type="EMBL" id="MFC6080064.1"/>
    </source>
</evidence>
<sequence>MTNTTVAVTTDAQNASINAMRLRITNSPADMVIAAQLLLPGLTHGIDPTFGAAMTADPYL</sequence>
<reference evidence="2" key="1">
    <citation type="journal article" date="2019" name="Int. J. Syst. Evol. Microbiol.">
        <title>The Global Catalogue of Microorganisms (GCM) 10K type strain sequencing project: providing services to taxonomists for standard genome sequencing and annotation.</title>
        <authorList>
            <consortium name="The Broad Institute Genomics Platform"/>
            <consortium name="The Broad Institute Genome Sequencing Center for Infectious Disease"/>
            <person name="Wu L."/>
            <person name="Ma J."/>
        </authorList>
    </citation>
    <scope>NUCLEOTIDE SEQUENCE [LARGE SCALE GENOMIC DNA]</scope>
    <source>
        <strain evidence="2">JCM 30346</strain>
    </source>
</reference>
<dbReference type="Proteomes" id="UP001596137">
    <property type="component" value="Unassembled WGS sequence"/>
</dbReference>